<dbReference type="SUPFAM" id="SSF55781">
    <property type="entry name" value="GAF domain-like"/>
    <property type="match status" value="1"/>
</dbReference>
<dbReference type="InterPro" id="IPR005471">
    <property type="entry name" value="Tscrpt_reg_IclR_N"/>
</dbReference>
<dbReference type="PANTHER" id="PTHR30136">
    <property type="entry name" value="HELIX-TURN-HELIX TRANSCRIPTIONAL REGULATOR, ICLR FAMILY"/>
    <property type="match status" value="1"/>
</dbReference>
<dbReference type="PANTHER" id="PTHR30136:SF24">
    <property type="entry name" value="HTH-TYPE TRANSCRIPTIONAL REPRESSOR ALLR"/>
    <property type="match status" value="1"/>
</dbReference>
<evidence type="ECO:0000256" key="3">
    <source>
        <dbReference type="ARBA" id="ARBA00023163"/>
    </source>
</evidence>
<dbReference type="InterPro" id="IPR036390">
    <property type="entry name" value="WH_DNA-bd_sf"/>
</dbReference>
<evidence type="ECO:0000256" key="2">
    <source>
        <dbReference type="ARBA" id="ARBA00023125"/>
    </source>
</evidence>
<gene>
    <name evidence="6" type="ORF">V5F30_02330</name>
</gene>
<dbReference type="Proteomes" id="UP001604043">
    <property type="component" value="Unassembled WGS sequence"/>
</dbReference>
<keyword evidence="7" id="KW-1185">Reference proteome</keyword>
<evidence type="ECO:0000256" key="1">
    <source>
        <dbReference type="ARBA" id="ARBA00023015"/>
    </source>
</evidence>
<dbReference type="InterPro" id="IPR036388">
    <property type="entry name" value="WH-like_DNA-bd_sf"/>
</dbReference>
<dbReference type="InterPro" id="IPR029016">
    <property type="entry name" value="GAF-like_dom_sf"/>
</dbReference>
<dbReference type="PROSITE" id="PS51077">
    <property type="entry name" value="HTH_ICLR"/>
    <property type="match status" value="1"/>
</dbReference>
<dbReference type="Gene3D" id="3.30.450.40">
    <property type="match status" value="1"/>
</dbReference>
<keyword evidence="3" id="KW-0804">Transcription</keyword>
<feature type="domain" description="HTH iclR-type" evidence="4">
    <location>
        <begin position="1"/>
        <end position="60"/>
    </location>
</feature>
<evidence type="ECO:0000313" key="7">
    <source>
        <dbReference type="Proteomes" id="UP001604043"/>
    </source>
</evidence>
<feature type="domain" description="IclR-ED" evidence="5">
    <location>
        <begin position="61"/>
        <end position="245"/>
    </location>
</feature>
<name>A0ABW6ZD24_9HYPH</name>
<sequence>MASRILQVMGLFRGRPWPLTVEDIAQETGVSQSSAYRDVQELCRAGFLDPVIGAGYVLGPAFIEYDRLLRQGDTLIPIASRVMHELLDQTTQRATAILCRRYRDTVMCVHQEHGTAPHPITTYERGVAMPLFAGASSKVVLAHLDDRSLKRIYLDNEDTIRARLGHGDWKAFKAEVRAIRRDGVVETVSEVAEGRAGIAAPVLVNKQVIAGVSLVLAAEDLAGASPAIRAAVIEAGRRISEEIAGSGTWVAR</sequence>
<proteinExistence type="predicted"/>
<dbReference type="InterPro" id="IPR050707">
    <property type="entry name" value="HTH_MetabolicPath_Reg"/>
</dbReference>
<dbReference type="Gene3D" id="1.10.10.10">
    <property type="entry name" value="Winged helix-like DNA-binding domain superfamily/Winged helix DNA-binding domain"/>
    <property type="match status" value="1"/>
</dbReference>
<evidence type="ECO:0000313" key="6">
    <source>
        <dbReference type="EMBL" id="MFG1251024.1"/>
    </source>
</evidence>
<dbReference type="Pfam" id="PF01614">
    <property type="entry name" value="IclR_C"/>
    <property type="match status" value="1"/>
</dbReference>
<dbReference type="PROSITE" id="PS51078">
    <property type="entry name" value="ICLR_ED"/>
    <property type="match status" value="1"/>
</dbReference>
<keyword evidence="2" id="KW-0238">DNA-binding</keyword>
<dbReference type="RefSeq" id="WP_394006607.1">
    <property type="nucleotide sequence ID" value="NZ_JBAFUR010000001.1"/>
</dbReference>
<accession>A0ABW6ZD24</accession>
<reference evidence="6 7" key="1">
    <citation type="submission" date="2024-02" db="EMBL/GenBank/DDBJ databases">
        <title>Expansion and revision of Xanthobacter and proposal of Roseixanthobacter gen. nov.</title>
        <authorList>
            <person name="Soltysiak M.P.M."/>
            <person name="Jalihal A."/>
            <person name="Ory A."/>
            <person name="Chrisophersen C."/>
            <person name="Lee A.D."/>
            <person name="Boulton J."/>
            <person name="Springer M."/>
        </authorList>
    </citation>
    <scope>NUCLEOTIDE SEQUENCE [LARGE SCALE GENOMIC DNA]</scope>
    <source>
        <strain evidence="6 7">CB5</strain>
    </source>
</reference>
<dbReference type="SUPFAM" id="SSF46785">
    <property type="entry name" value="Winged helix' DNA-binding domain"/>
    <property type="match status" value="1"/>
</dbReference>
<dbReference type="Pfam" id="PF09339">
    <property type="entry name" value="HTH_IclR"/>
    <property type="match status" value="1"/>
</dbReference>
<evidence type="ECO:0000259" key="4">
    <source>
        <dbReference type="PROSITE" id="PS51077"/>
    </source>
</evidence>
<organism evidence="6 7">
    <name type="scientific">Xanthobacter aminoxidans</name>
    <dbReference type="NCBI Taxonomy" id="186280"/>
    <lineage>
        <taxon>Bacteria</taxon>
        <taxon>Pseudomonadati</taxon>
        <taxon>Pseudomonadota</taxon>
        <taxon>Alphaproteobacteria</taxon>
        <taxon>Hyphomicrobiales</taxon>
        <taxon>Xanthobacteraceae</taxon>
        <taxon>Xanthobacter</taxon>
    </lineage>
</organism>
<keyword evidence="1" id="KW-0805">Transcription regulation</keyword>
<protein>
    <submittedName>
        <fullName evidence="6">IclR family transcriptional regulator C-terminal domain-containing protein</fullName>
    </submittedName>
</protein>
<dbReference type="InterPro" id="IPR014757">
    <property type="entry name" value="Tscrpt_reg_IclR_C"/>
</dbReference>
<dbReference type="EMBL" id="JBAFUR010000001">
    <property type="protein sequence ID" value="MFG1251024.1"/>
    <property type="molecule type" value="Genomic_DNA"/>
</dbReference>
<evidence type="ECO:0000259" key="5">
    <source>
        <dbReference type="PROSITE" id="PS51078"/>
    </source>
</evidence>
<comment type="caution">
    <text evidence="6">The sequence shown here is derived from an EMBL/GenBank/DDBJ whole genome shotgun (WGS) entry which is preliminary data.</text>
</comment>